<accession>A0A518HZ02</accession>
<sequence>MGGGFSHLARLVPDKWTSQCKGAVVRTGPCFRHPARRRLGLRNWHRLTGSALIRSCDRPPEGRQSSGARSIACLHMRGSIAIRSTIRPMLVRTLQTIALLTVASVIALVIYCGSIGIRSVDDFHDYRAMQSVDDPIVVALAEETLTAGATTQEMLAIASPQWSESYGRCVVYGFTPERSYDHQTIVTVDGRVASARVGSCTWQWSFFDNTPIGVAEAVGHVRGLRDTMERMPEYAHYMQPLLDEQLDILGVHVNVTNEEAVLSVATEPGLQDFTNGKSILPAR</sequence>
<evidence type="ECO:0000313" key="3">
    <source>
        <dbReference type="Proteomes" id="UP000319004"/>
    </source>
</evidence>
<protein>
    <submittedName>
        <fullName evidence="2">Uncharacterized protein</fullName>
    </submittedName>
</protein>
<reference evidence="2 3" key="1">
    <citation type="submission" date="2019-03" db="EMBL/GenBank/DDBJ databases">
        <title>Deep-cultivation of Planctomycetes and their phenomic and genomic characterization uncovers novel biology.</title>
        <authorList>
            <person name="Wiegand S."/>
            <person name="Jogler M."/>
            <person name="Boedeker C."/>
            <person name="Pinto D."/>
            <person name="Vollmers J."/>
            <person name="Rivas-Marin E."/>
            <person name="Kohn T."/>
            <person name="Peeters S.H."/>
            <person name="Heuer A."/>
            <person name="Rast P."/>
            <person name="Oberbeckmann S."/>
            <person name="Bunk B."/>
            <person name="Jeske O."/>
            <person name="Meyerdierks A."/>
            <person name="Storesund J.E."/>
            <person name="Kallscheuer N."/>
            <person name="Luecker S."/>
            <person name="Lage O.M."/>
            <person name="Pohl T."/>
            <person name="Merkel B.J."/>
            <person name="Hornburger P."/>
            <person name="Mueller R.-W."/>
            <person name="Bruemmer F."/>
            <person name="Labrenz M."/>
            <person name="Spormann A.M."/>
            <person name="Op den Camp H."/>
            <person name="Overmann J."/>
            <person name="Amann R."/>
            <person name="Jetten M.S.M."/>
            <person name="Mascher T."/>
            <person name="Medema M.H."/>
            <person name="Devos D.P."/>
            <person name="Kaster A.-K."/>
            <person name="Ovreas L."/>
            <person name="Rohde M."/>
            <person name="Galperin M.Y."/>
            <person name="Jogler C."/>
        </authorList>
    </citation>
    <scope>NUCLEOTIDE SEQUENCE [LARGE SCALE GENOMIC DNA]</scope>
    <source>
        <strain evidence="2 3">Enr13</strain>
    </source>
</reference>
<feature type="transmembrane region" description="Helical" evidence="1">
    <location>
        <begin position="97"/>
        <end position="117"/>
    </location>
</feature>
<keyword evidence="1" id="KW-0472">Membrane</keyword>
<evidence type="ECO:0000313" key="2">
    <source>
        <dbReference type="EMBL" id="QDV46072.1"/>
    </source>
</evidence>
<evidence type="ECO:0000256" key="1">
    <source>
        <dbReference type="SAM" id="Phobius"/>
    </source>
</evidence>
<keyword evidence="1" id="KW-0812">Transmembrane</keyword>
<dbReference type="KEGG" id="snep:Enr13x_59760"/>
<name>A0A518HZ02_9BACT</name>
<proteinExistence type="predicted"/>
<dbReference type="Proteomes" id="UP000319004">
    <property type="component" value="Chromosome"/>
</dbReference>
<dbReference type="EMBL" id="CP037423">
    <property type="protein sequence ID" value="QDV46072.1"/>
    <property type="molecule type" value="Genomic_DNA"/>
</dbReference>
<organism evidence="2 3">
    <name type="scientific">Stieleria neptunia</name>
    <dbReference type="NCBI Taxonomy" id="2527979"/>
    <lineage>
        <taxon>Bacteria</taxon>
        <taxon>Pseudomonadati</taxon>
        <taxon>Planctomycetota</taxon>
        <taxon>Planctomycetia</taxon>
        <taxon>Pirellulales</taxon>
        <taxon>Pirellulaceae</taxon>
        <taxon>Stieleria</taxon>
    </lineage>
</organism>
<keyword evidence="3" id="KW-1185">Reference proteome</keyword>
<keyword evidence="1" id="KW-1133">Transmembrane helix</keyword>
<gene>
    <name evidence="2" type="ORF">Enr13x_59760</name>
</gene>
<dbReference type="AlphaFoldDB" id="A0A518HZ02"/>